<feature type="compositionally biased region" description="Basic residues" evidence="2">
    <location>
        <begin position="536"/>
        <end position="547"/>
    </location>
</feature>
<feature type="region of interest" description="Disordered" evidence="2">
    <location>
        <begin position="514"/>
        <end position="547"/>
    </location>
</feature>
<sequence length="547" mass="63925">MADVFKREDARSLLNGKHILFIGDSNIRALYKDVLWLYKKNSLIDLGCLKRRVSKLENSFLGDRLIARSELTRGRDFTEHRIFEDGKTTFEFLFVTRCYCDNILKMINDIKIGAKHCPDVILMNSCLWDVSRWGPNGVSEYKSNMDKLMKLLTSSLPKHVLFIWATALPIAAVTYGGLIIKQIEFIQAMLRIHVIEANSFTASLVASYGYDVLDFHHYMRYQIMRRSADGIHFLPAAMRYLTNLLLTHIALSWDVKLPGNLKNWKMSLASNIENAINSSANHEVKQMFRKIELIANKIDKFSADTPSKRKQRKKKIQNIRVTHYEKPSEEVKHDKVQKERIYMKTPPNYHKAPPVLMRTVSDIQNNNVVGQTDCSNDLPSSSNHLGPNILITKQCDISNVNNDVTLPEKDFRLIGFEDFNQSITLPDAFDIPPAYVQPCNRRYDYVPPLPNDIIYDNIPHPAYTGSYNYDQRRYPAVLQSVVKIPSYYHQNFAKPAYNYYDRFSDRRNHPYKTYHDDRMVRRYDDPFQNNNPGPMRQRRKRKYKYRR</sequence>
<organism evidence="4 5">
    <name type="scientific">Nezara viridula</name>
    <name type="common">Southern green stink bug</name>
    <name type="synonym">Cimex viridulus</name>
    <dbReference type="NCBI Taxonomy" id="85310"/>
    <lineage>
        <taxon>Eukaryota</taxon>
        <taxon>Metazoa</taxon>
        <taxon>Ecdysozoa</taxon>
        <taxon>Arthropoda</taxon>
        <taxon>Hexapoda</taxon>
        <taxon>Insecta</taxon>
        <taxon>Pterygota</taxon>
        <taxon>Neoptera</taxon>
        <taxon>Paraneoptera</taxon>
        <taxon>Hemiptera</taxon>
        <taxon>Heteroptera</taxon>
        <taxon>Panheteroptera</taxon>
        <taxon>Pentatomomorpha</taxon>
        <taxon>Pentatomoidea</taxon>
        <taxon>Pentatomidae</taxon>
        <taxon>Pentatominae</taxon>
        <taxon>Nezara</taxon>
    </lineage>
</organism>
<gene>
    <name evidence="4" type="ORF">NEZAVI_LOCUS7240</name>
</gene>
<evidence type="ECO:0000256" key="1">
    <source>
        <dbReference type="ARBA" id="ARBA00037957"/>
    </source>
</evidence>
<evidence type="ECO:0000313" key="5">
    <source>
        <dbReference type="Proteomes" id="UP001152798"/>
    </source>
</evidence>
<dbReference type="AlphaFoldDB" id="A0A9P0H8R3"/>
<accession>A0A9P0H8R3</accession>
<proteinExistence type="inferred from homology"/>
<protein>
    <submittedName>
        <fullName evidence="4">Uncharacterized protein</fullName>
    </submittedName>
</protein>
<keyword evidence="5" id="KW-1185">Reference proteome</keyword>
<reference evidence="4" key="1">
    <citation type="submission" date="2022-01" db="EMBL/GenBank/DDBJ databases">
        <authorList>
            <person name="King R."/>
        </authorList>
    </citation>
    <scope>NUCLEOTIDE SEQUENCE</scope>
</reference>
<keyword evidence="3" id="KW-0812">Transmembrane</keyword>
<evidence type="ECO:0000256" key="2">
    <source>
        <dbReference type="SAM" id="MobiDB-lite"/>
    </source>
</evidence>
<keyword evidence="3" id="KW-1133">Transmembrane helix</keyword>
<feature type="compositionally biased region" description="Basic and acidic residues" evidence="2">
    <location>
        <begin position="514"/>
        <end position="525"/>
    </location>
</feature>
<dbReference type="SUPFAM" id="SSF52266">
    <property type="entry name" value="SGNH hydrolase"/>
    <property type="match status" value="1"/>
</dbReference>
<dbReference type="PANTHER" id="PTHR14469">
    <property type="entry name" value="SARCOMA ANTIGEN NY-SAR-23"/>
    <property type="match status" value="1"/>
</dbReference>
<dbReference type="OrthoDB" id="9975373at2759"/>
<dbReference type="EMBL" id="OV725079">
    <property type="protein sequence ID" value="CAH1397412.1"/>
    <property type="molecule type" value="Genomic_DNA"/>
</dbReference>
<keyword evidence="3" id="KW-0472">Membrane</keyword>
<feature type="transmembrane region" description="Helical" evidence="3">
    <location>
        <begin position="159"/>
        <end position="180"/>
    </location>
</feature>
<dbReference type="Proteomes" id="UP001152798">
    <property type="component" value="Chromosome 3"/>
</dbReference>
<dbReference type="Gene3D" id="3.40.50.1110">
    <property type="entry name" value="SGNH hydrolase"/>
    <property type="match status" value="1"/>
</dbReference>
<evidence type="ECO:0000256" key="3">
    <source>
        <dbReference type="SAM" id="Phobius"/>
    </source>
</evidence>
<evidence type="ECO:0000313" key="4">
    <source>
        <dbReference type="EMBL" id="CAH1397412.1"/>
    </source>
</evidence>
<name>A0A9P0H8R3_NEZVI</name>
<dbReference type="PANTHER" id="PTHR14469:SF0">
    <property type="entry name" value="FAMILY WITH SEQUENCE SIMILARITY 113"/>
    <property type="match status" value="1"/>
</dbReference>
<dbReference type="InterPro" id="IPR036514">
    <property type="entry name" value="SGNH_hydro_sf"/>
</dbReference>
<comment type="similarity">
    <text evidence="1">Belongs to the PC-esterase family.</text>
</comment>